<organism evidence="14 15">
    <name type="scientific">Amphibalanus amphitrite</name>
    <name type="common">Striped barnacle</name>
    <name type="synonym">Balanus amphitrite</name>
    <dbReference type="NCBI Taxonomy" id="1232801"/>
    <lineage>
        <taxon>Eukaryota</taxon>
        <taxon>Metazoa</taxon>
        <taxon>Ecdysozoa</taxon>
        <taxon>Arthropoda</taxon>
        <taxon>Crustacea</taxon>
        <taxon>Multicrustacea</taxon>
        <taxon>Cirripedia</taxon>
        <taxon>Thoracica</taxon>
        <taxon>Thoracicalcarea</taxon>
        <taxon>Balanomorpha</taxon>
        <taxon>Balanoidea</taxon>
        <taxon>Balanidae</taxon>
        <taxon>Amphibalaninae</taxon>
        <taxon>Amphibalanus</taxon>
    </lineage>
</organism>
<feature type="transmembrane region" description="Helical" evidence="12">
    <location>
        <begin position="53"/>
        <end position="74"/>
    </location>
</feature>
<dbReference type="GO" id="GO:0016907">
    <property type="term" value="F:G protein-coupled acetylcholine receptor activity"/>
    <property type="evidence" value="ECO:0007669"/>
    <property type="project" value="InterPro"/>
</dbReference>
<feature type="region of interest" description="Disordered" evidence="11">
    <location>
        <begin position="191"/>
        <end position="211"/>
    </location>
</feature>
<evidence type="ECO:0000256" key="1">
    <source>
        <dbReference type="ARBA" id="ARBA00004651"/>
    </source>
</evidence>
<feature type="transmembrane region" description="Helical" evidence="12">
    <location>
        <begin position="95"/>
        <end position="120"/>
    </location>
</feature>
<dbReference type="InterPro" id="IPR017452">
    <property type="entry name" value="GPCR_Rhodpsn_7TM"/>
</dbReference>
<dbReference type="GO" id="GO:0030425">
    <property type="term" value="C:dendrite"/>
    <property type="evidence" value="ECO:0007669"/>
    <property type="project" value="TreeGrafter"/>
</dbReference>
<evidence type="ECO:0000256" key="8">
    <source>
        <dbReference type="ARBA" id="ARBA00023170"/>
    </source>
</evidence>
<dbReference type="GO" id="GO:0007187">
    <property type="term" value="P:G protein-coupled receptor signaling pathway, coupled to cyclic nucleotide second messenger"/>
    <property type="evidence" value="ECO:0007669"/>
    <property type="project" value="TreeGrafter"/>
</dbReference>
<evidence type="ECO:0000256" key="10">
    <source>
        <dbReference type="RuleBase" id="RU000688"/>
    </source>
</evidence>
<gene>
    <name evidence="14" type="primary">Hrh1</name>
    <name evidence="14" type="ORF">FJT64_022148</name>
</gene>
<feature type="compositionally biased region" description="Basic and acidic residues" evidence="11">
    <location>
        <begin position="193"/>
        <end position="203"/>
    </location>
</feature>
<evidence type="ECO:0000256" key="6">
    <source>
        <dbReference type="ARBA" id="ARBA00023040"/>
    </source>
</evidence>
<keyword evidence="6 10" id="KW-0297">G-protein coupled receptor</keyword>
<dbReference type="GO" id="GO:0045202">
    <property type="term" value="C:synapse"/>
    <property type="evidence" value="ECO:0007669"/>
    <property type="project" value="GOC"/>
</dbReference>
<feature type="transmembrane region" description="Helical" evidence="12">
    <location>
        <begin position="370"/>
        <end position="389"/>
    </location>
</feature>
<dbReference type="InterPro" id="IPR000995">
    <property type="entry name" value="Musac_Ach_rcpt"/>
</dbReference>
<feature type="compositionally biased region" description="Basic residues" evidence="11">
    <location>
        <begin position="266"/>
        <end position="277"/>
    </location>
</feature>
<evidence type="ECO:0000256" key="7">
    <source>
        <dbReference type="ARBA" id="ARBA00023136"/>
    </source>
</evidence>
<evidence type="ECO:0000256" key="11">
    <source>
        <dbReference type="SAM" id="MobiDB-lite"/>
    </source>
</evidence>
<keyword evidence="7 12" id="KW-0472">Membrane</keyword>
<feature type="transmembrane region" description="Helical" evidence="12">
    <location>
        <begin position="140"/>
        <end position="163"/>
    </location>
</feature>
<evidence type="ECO:0000256" key="3">
    <source>
        <dbReference type="ARBA" id="ARBA00022475"/>
    </source>
</evidence>
<reference evidence="14 15" key="1">
    <citation type="submission" date="2019-07" db="EMBL/GenBank/DDBJ databases">
        <title>Draft genome assembly of a fouling barnacle, Amphibalanus amphitrite (Darwin, 1854): The first reference genome for Thecostraca.</title>
        <authorList>
            <person name="Kim W."/>
        </authorList>
    </citation>
    <scope>NUCLEOTIDE SEQUENCE [LARGE SCALE GENOMIC DNA]</scope>
    <source>
        <strain evidence="14">SNU_AA5</strain>
        <tissue evidence="14">Soma without cirri and trophi</tissue>
    </source>
</reference>
<dbReference type="PRINTS" id="PR00243">
    <property type="entry name" value="MUSCARINICR"/>
</dbReference>
<dbReference type="PROSITE" id="PS50262">
    <property type="entry name" value="G_PROTEIN_RECEP_F1_2"/>
    <property type="match status" value="1"/>
</dbReference>
<keyword evidence="15" id="KW-1185">Reference proteome</keyword>
<keyword evidence="8 10" id="KW-0675">Receptor</keyword>
<feature type="region of interest" description="Disordered" evidence="11">
    <location>
        <begin position="404"/>
        <end position="425"/>
    </location>
</feature>
<proteinExistence type="inferred from homology"/>
<keyword evidence="9 10" id="KW-0807">Transducer</keyword>
<dbReference type="PANTHER" id="PTHR24247:SF223">
    <property type="entry name" value="HISTAMINE H1 RECEPTOR"/>
    <property type="match status" value="1"/>
</dbReference>
<evidence type="ECO:0000256" key="9">
    <source>
        <dbReference type="ARBA" id="ARBA00023224"/>
    </source>
</evidence>
<dbReference type="SUPFAM" id="SSF81321">
    <property type="entry name" value="Family A G protein-coupled receptor-like"/>
    <property type="match status" value="1"/>
</dbReference>
<dbReference type="InterPro" id="IPR000276">
    <property type="entry name" value="GPCR_Rhodpsn"/>
</dbReference>
<feature type="domain" description="G-protein coupled receptors family 1 profile" evidence="13">
    <location>
        <begin position="1"/>
        <end position="386"/>
    </location>
</feature>
<evidence type="ECO:0000256" key="2">
    <source>
        <dbReference type="ARBA" id="ARBA00010663"/>
    </source>
</evidence>
<dbReference type="EMBL" id="VIIS01000674">
    <property type="protein sequence ID" value="KAF0306353.1"/>
    <property type="molecule type" value="Genomic_DNA"/>
</dbReference>
<feature type="transmembrane region" description="Helical" evidence="12">
    <location>
        <begin position="335"/>
        <end position="358"/>
    </location>
</feature>
<dbReference type="Gene3D" id="1.20.1070.10">
    <property type="entry name" value="Rhodopsin 7-helix transmembrane proteins"/>
    <property type="match status" value="2"/>
</dbReference>
<feature type="region of interest" description="Disordered" evidence="11">
    <location>
        <begin position="291"/>
        <end position="322"/>
    </location>
</feature>
<evidence type="ECO:0000256" key="4">
    <source>
        <dbReference type="ARBA" id="ARBA00022692"/>
    </source>
</evidence>
<accession>A0A6A4WJQ3</accession>
<dbReference type="GO" id="GO:0004993">
    <property type="term" value="F:G protein-coupled serotonin receptor activity"/>
    <property type="evidence" value="ECO:0007669"/>
    <property type="project" value="TreeGrafter"/>
</dbReference>
<evidence type="ECO:0000313" key="14">
    <source>
        <dbReference type="EMBL" id="KAF0306353.1"/>
    </source>
</evidence>
<evidence type="ECO:0000259" key="13">
    <source>
        <dbReference type="PROSITE" id="PS50262"/>
    </source>
</evidence>
<comment type="similarity">
    <text evidence="2 10">Belongs to the G-protein coupled receptor 1 family.</text>
</comment>
<dbReference type="PROSITE" id="PS00237">
    <property type="entry name" value="G_PROTEIN_RECEP_F1_1"/>
    <property type="match status" value="1"/>
</dbReference>
<dbReference type="Proteomes" id="UP000440578">
    <property type="component" value="Unassembled WGS sequence"/>
</dbReference>
<feature type="transmembrane region" description="Helical" evidence="12">
    <location>
        <begin position="12"/>
        <end position="33"/>
    </location>
</feature>
<dbReference type="GO" id="GO:0005886">
    <property type="term" value="C:plasma membrane"/>
    <property type="evidence" value="ECO:0007669"/>
    <property type="project" value="UniProtKB-SubCell"/>
</dbReference>
<dbReference type="OrthoDB" id="10071887at2759"/>
<dbReference type="AlphaFoldDB" id="A0A6A4WJQ3"/>
<evidence type="ECO:0000313" key="15">
    <source>
        <dbReference type="Proteomes" id="UP000440578"/>
    </source>
</evidence>
<dbReference type="PRINTS" id="PR00237">
    <property type="entry name" value="GPCRRHODOPSN"/>
</dbReference>
<keyword evidence="5 12" id="KW-1133">Transmembrane helix</keyword>
<sequence>MSMKLTWLKRLVSNMFIMSLAAADLIVGVFVMPLGSLYAIKGEWVLGLTMCRIWLIVDYIASTASILNLCILSLDRYWSITAPLKYLRRRTKRRALAMISSVWLLSSSWIWPVVFFDWLVSPPLPDAGTSICETGFAQNLVFKVVAAIFNFYIPWVSMMYLYVRMFAVIRQRSKLEVGRFHLANRTVSNGAEPADKQRVERRTSGSRRAPLDGSVSYDNLILMALPDLGGMAQYVGRYDGLHVQIELADDADGESDQASLGGTPAPRRHRSRSRRAGRGAVVLQNAAARAASCAQRRTSPTGGGSPQLNGSKSQPPPAGGGNIILQREKKAAVQLGVIMGAFILCWLPYSILFVAVAVCPDCVDENVHMGSIWLGYLNSTLNPVLYPLCNANFKRAFKRMLGFSPSRESRRNQSSSQAPRMPSQR</sequence>
<dbReference type="Pfam" id="PF00001">
    <property type="entry name" value="7tm_1"/>
    <property type="match status" value="1"/>
</dbReference>
<comment type="caution">
    <text evidence="14">The sequence shown here is derived from an EMBL/GenBank/DDBJ whole genome shotgun (WGS) entry which is preliminary data.</text>
</comment>
<dbReference type="PANTHER" id="PTHR24247">
    <property type="entry name" value="5-HYDROXYTRYPTAMINE RECEPTOR"/>
    <property type="match status" value="1"/>
</dbReference>
<keyword evidence="3" id="KW-1003">Cell membrane</keyword>
<feature type="region of interest" description="Disordered" evidence="11">
    <location>
        <begin position="252"/>
        <end position="278"/>
    </location>
</feature>
<evidence type="ECO:0000256" key="12">
    <source>
        <dbReference type="SAM" id="Phobius"/>
    </source>
</evidence>
<keyword evidence="4 10" id="KW-0812">Transmembrane</keyword>
<protein>
    <submittedName>
        <fullName evidence="14">Histamine H1 receptor</fullName>
    </submittedName>
</protein>
<name>A0A6A4WJQ3_AMPAM</name>
<evidence type="ECO:0000256" key="5">
    <source>
        <dbReference type="ARBA" id="ARBA00022989"/>
    </source>
</evidence>
<comment type="subcellular location">
    <subcellularLocation>
        <location evidence="1">Cell membrane</location>
        <topology evidence="1">Multi-pass membrane protein</topology>
    </subcellularLocation>
</comment>